<dbReference type="EMBL" id="CACRUO010000065">
    <property type="protein sequence ID" value="VYU52300.1"/>
    <property type="molecule type" value="Genomic_DNA"/>
</dbReference>
<sequence length="302" mass="33298">MKFKHVLTTAAALSILLAGCGSNEKQEDTQKHEEKEKTNHQKAEKKENTQHEQTTKHEKSHTHKQTTEQAVSQLTPQEKVALALYAPKSAEFTVTANELLNHSYVQNTNGGSRQREIQQLTLYTGSSEIVTNKPQNMVIYGTTNSKGPFAAVIGVSDTQVLVSGTQGINPYQQLANMGAVYNLKDLYKQYKDEPNFKQVANLIRITNQDAQSAAQESNSNSSSESHSSSSEGKVTRANVIDKVEAYEGHKLDTSTYTYKEPEQKSDGSWGFSFVDKSGDLAGSYIVHTDGSVEKFDSKGQPE</sequence>
<dbReference type="AlphaFoldDB" id="A0A6N3FJY1"/>
<proteinExistence type="predicted"/>
<reference evidence="2" key="1">
    <citation type="submission" date="2019-11" db="EMBL/GenBank/DDBJ databases">
        <authorList>
            <person name="Feng L."/>
        </authorList>
    </citation>
    <scope>NUCLEOTIDE SEQUENCE</scope>
    <source>
        <strain evidence="2">SsimulansLFYP27</strain>
    </source>
</reference>
<evidence type="ECO:0008006" key="3">
    <source>
        <dbReference type="Google" id="ProtNLM"/>
    </source>
</evidence>
<gene>
    <name evidence="2" type="ORF">SSLFYP27_02516</name>
</gene>
<protein>
    <recommendedName>
        <fullName evidence="3">Lipoprotein</fullName>
    </recommendedName>
</protein>
<evidence type="ECO:0000256" key="1">
    <source>
        <dbReference type="SAM" id="MobiDB-lite"/>
    </source>
</evidence>
<accession>A0A6N3FJY1</accession>
<feature type="region of interest" description="Disordered" evidence="1">
    <location>
        <begin position="22"/>
        <end position="74"/>
    </location>
</feature>
<organism evidence="2">
    <name type="scientific">Staphylococcus simulans</name>
    <dbReference type="NCBI Taxonomy" id="1286"/>
    <lineage>
        <taxon>Bacteria</taxon>
        <taxon>Bacillati</taxon>
        <taxon>Bacillota</taxon>
        <taxon>Bacilli</taxon>
        <taxon>Bacillales</taxon>
        <taxon>Staphylococcaceae</taxon>
        <taxon>Staphylococcus</taxon>
    </lineage>
</organism>
<feature type="compositionally biased region" description="Basic and acidic residues" evidence="1">
    <location>
        <begin position="24"/>
        <end position="57"/>
    </location>
</feature>
<feature type="region of interest" description="Disordered" evidence="1">
    <location>
        <begin position="210"/>
        <end position="239"/>
    </location>
</feature>
<dbReference type="PROSITE" id="PS51257">
    <property type="entry name" value="PROKAR_LIPOPROTEIN"/>
    <property type="match status" value="1"/>
</dbReference>
<evidence type="ECO:0000313" key="2">
    <source>
        <dbReference type="EMBL" id="VYU52300.1"/>
    </source>
</evidence>
<name>A0A6N3FJY1_STASI</name>
<dbReference type="RefSeq" id="WP_002480303.1">
    <property type="nucleotide sequence ID" value="NZ_CACRUO010000065.1"/>
</dbReference>
<feature type="compositionally biased region" description="Low complexity" evidence="1">
    <location>
        <begin position="210"/>
        <end position="231"/>
    </location>
</feature>